<feature type="signal peptide" evidence="1">
    <location>
        <begin position="1"/>
        <end position="19"/>
    </location>
</feature>
<reference evidence="2 4" key="1">
    <citation type="submission" date="2023-09" db="EMBL/GenBank/DDBJ databases">
        <title>Flavobacterium sp. a novel bacteria isolate from Pepper rhizosphere.</title>
        <authorList>
            <person name="Peng Y."/>
            <person name="Lee J."/>
        </authorList>
    </citation>
    <scope>NUCLEOTIDE SEQUENCE</scope>
    <source>
        <strain evidence="2">PMR2A8</strain>
        <strain evidence="3 4">PMTSA4</strain>
    </source>
</reference>
<feature type="chain" id="PRO_5044705097" evidence="1">
    <location>
        <begin position="20"/>
        <end position="553"/>
    </location>
</feature>
<evidence type="ECO:0000313" key="4">
    <source>
        <dbReference type="Proteomes" id="UP001304515"/>
    </source>
</evidence>
<accession>A0AA96J4K7</accession>
<accession>A0AA96ETF6</accession>
<keyword evidence="1" id="KW-0732">Signal</keyword>
<protein>
    <submittedName>
        <fullName evidence="2">Uncharacterized protein</fullName>
    </submittedName>
</protein>
<dbReference type="KEGG" id="fcj:RN605_00815"/>
<dbReference type="AlphaFoldDB" id="A0AA96ETF6"/>
<evidence type="ECO:0000313" key="3">
    <source>
        <dbReference type="EMBL" id="WNM21912.1"/>
    </source>
</evidence>
<proteinExistence type="predicted"/>
<evidence type="ECO:0000313" key="2">
    <source>
        <dbReference type="EMBL" id="WNM17859.1"/>
    </source>
</evidence>
<evidence type="ECO:0000256" key="1">
    <source>
        <dbReference type="SAM" id="SignalP"/>
    </source>
</evidence>
<keyword evidence="4" id="KW-1185">Reference proteome</keyword>
<sequence length="553" mass="62675">MAKKLTILFSLFLCVYASAQTSSSIVNQLSSELQVVENIKTKISQTVKEVQPGLLQLEMTFTNIKDGKSVVESYEFNMADIDLNTIRSFTNKDVIQVQLLAAKKQKVIKKTTDNTKVKFEEEVFVYAKNIDNGRNLVDIFKSLVPVSIDIVEKRLSLKTFQDHIDWLVNNVKTVTLENKQFVQKITQNSKYASKLEFSVDEVANQKSVNTTYVFNLANINPNSVFAEVKGDFIEVNLDTKRKLKTVKTLVATEQKDYKNNLSIYCESIEKSRDLQKVLKGIIALAEDKIENAVPKIKNVSEGLANINDYIKTVTVNNVAYNQNIVGDCVATINLKESTPSKTTDESFTLNFKDLAKNLVKYDTSGKNVYVEIQTKGGKNFLKHVVNQELKNYDKSVRFEFSEVEDAIISAKLFETIIEKCEAAETKLVGTKKDLLNQVKSTIKKVTINTLTYEQSLEIQDNNILLFKSTEVTPKNSKSKVYEFNMKDINPANLNFNTSGTTVFVTLNTNYSEKIIKYYEDGAIKNYQNTIDIQATDIEEARLISDLFKKILNQ</sequence>
<dbReference type="EMBL" id="CP134878">
    <property type="protein sequence ID" value="WNM17859.1"/>
    <property type="molecule type" value="Genomic_DNA"/>
</dbReference>
<dbReference type="RefSeq" id="WP_313321509.1">
    <property type="nucleotide sequence ID" value="NZ_CP134878.1"/>
</dbReference>
<name>A0AA96ETF6_9FLAO</name>
<organism evidence="2">
    <name type="scientific">Flavobacterium capsici</name>
    <dbReference type="NCBI Taxonomy" id="3075618"/>
    <lineage>
        <taxon>Bacteria</taxon>
        <taxon>Pseudomonadati</taxon>
        <taxon>Bacteroidota</taxon>
        <taxon>Flavobacteriia</taxon>
        <taxon>Flavobacteriales</taxon>
        <taxon>Flavobacteriaceae</taxon>
        <taxon>Flavobacterium</taxon>
    </lineage>
</organism>
<dbReference type="Proteomes" id="UP001304515">
    <property type="component" value="Chromosome"/>
</dbReference>
<gene>
    <name evidence="3" type="ORF">RN605_00815</name>
    <name evidence="2" type="ORF">RN608_07515</name>
</gene>
<dbReference type="EMBL" id="CP134890">
    <property type="protein sequence ID" value="WNM21912.1"/>
    <property type="molecule type" value="Genomic_DNA"/>
</dbReference>